<dbReference type="RefSeq" id="WP_141974941.1">
    <property type="nucleotide sequence ID" value="NZ_VFPP01000001.1"/>
</dbReference>
<evidence type="ECO:0000313" key="3">
    <source>
        <dbReference type="Proteomes" id="UP000316628"/>
    </source>
</evidence>
<proteinExistence type="predicted"/>
<evidence type="ECO:0000256" key="1">
    <source>
        <dbReference type="SAM" id="Phobius"/>
    </source>
</evidence>
<protein>
    <submittedName>
        <fullName evidence="2">Uncharacterized protein</fullName>
    </submittedName>
</protein>
<name>A0A543J5Q3_9PSEU</name>
<dbReference type="AlphaFoldDB" id="A0A543J5Q3"/>
<comment type="caution">
    <text evidence="2">The sequence shown here is derived from an EMBL/GenBank/DDBJ whole genome shotgun (WGS) entry which is preliminary data.</text>
</comment>
<sequence>MEALRQLTGEVGWLTRLPATMSTVLIVSAVATFGGSRVRKCGLVLRHRRGRVHIGHRAERRAGVGGDTNDLPALTLR</sequence>
<keyword evidence="1" id="KW-0472">Membrane</keyword>
<gene>
    <name evidence="2" type="ORF">FHX81_0413</name>
</gene>
<dbReference type="EMBL" id="VFPP01000001">
    <property type="protein sequence ID" value="TQM78159.1"/>
    <property type="molecule type" value="Genomic_DNA"/>
</dbReference>
<feature type="transmembrane region" description="Helical" evidence="1">
    <location>
        <begin position="20"/>
        <end position="38"/>
    </location>
</feature>
<dbReference type="Proteomes" id="UP000316628">
    <property type="component" value="Unassembled WGS sequence"/>
</dbReference>
<keyword evidence="3" id="KW-1185">Reference proteome</keyword>
<accession>A0A543J5Q3</accession>
<organism evidence="2 3">
    <name type="scientific">Saccharothrix saharensis</name>
    <dbReference type="NCBI Taxonomy" id="571190"/>
    <lineage>
        <taxon>Bacteria</taxon>
        <taxon>Bacillati</taxon>
        <taxon>Actinomycetota</taxon>
        <taxon>Actinomycetes</taxon>
        <taxon>Pseudonocardiales</taxon>
        <taxon>Pseudonocardiaceae</taxon>
        <taxon>Saccharothrix</taxon>
    </lineage>
</organism>
<reference evidence="2 3" key="1">
    <citation type="submission" date="2019-06" db="EMBL/GenBank/DDBJ databases">
        <title>Sequencing the genomes of 1000 actinobacteria strains.</title>
        <authorList>
            <person name="Klenk H.-P."/>
        </authorList>
    </citation>
    <scope>NUCLEOTIDE SEQUENCE [LARGE SCALE GENOMIC DNA]</scope>
    <source>
        <strain evidence="2 3">DSM 45456</strain>
    </source>
</reference>
<evidence type="ECO:0000313" key="2">
    <source>
        <dbReference type="EMBL" id="TQM78159.1"/>
    </source>
</evidence>
<keyword evidence="1" id="KW-0812">Transmembrane</keyword>
<keyword evidence="1" id="KW-1133">Transmembrane helix</keyword>